<dbReference type="PANTHER" id="PTHR12778">
    <property type="entry name" value="SOLUTE CARRIER FAMILY 33 ACETYL-COA TRANSPORTER -RELATED"/>
    <property type="match status" value="1"/>
</dbReference>
<dbReference type="Gene3D" id="1.20.1250.20">
    <property type="entry name" value="MFS general substrate transporter like domains"/>
    <property type="match status" value="1"/>
</dbReference>
<evidence type="ECO:0000256" key="5">
    <source>
        <dbReference type="ARBA" id="ARBA00023136"/>
    </source>
</evidence>
<proteinExistence type="predicted"/>
<feature type="transmembrane region" description="Helical" evidence="6">
    <location>
        <begin position="198"/>
        <end position="217"/>
    </location>
</feature>
<evidence type="ECO:0000256" key="6">
    <source>
        <dbReference type="SAM" id="Phobius"/>
    </source>
</evidence>
<dbReference type="AlphaFoldDB" id="A0A1J1LK59"/>
<keyword evidence="4 6" id="KW-1133">Transmembrane helix</keyword>
<dbReference type="PANTHER" id="PTHR12778:SF10">
    <property type="entry name" value="MAJOR FACILITATOR SUPERFAMILY DOMAIN-CONTAINING PROTEIN 3"/>
    <property type="match status" value="1"/>
</dbReference>
<evidence type="ECO:0000256" key="3">
    <source>
        <dbReference type="ARBA" id="ARBA00022692"/>
    </source>
</evidence>
<gene>
    <name evidence="7" type="ORF">PL9214500118</name>
</gene>
<evidence type="ECO:0000256" key="2">
    <source>
        <dbReference type="ARBA" id="ARBA00022448"/>
    </source>
</evidence>
<dbReference type="RefSeq" id="WP_072719573.1">
    <property type="nucleotide sequence ID" value="NZ_LN889802.1"/>
</dbReference>
<name>A0A1J1LK59_9CYAN</name>
<dbReference type="Proteomes" id="UP000184315">
    <property type="component" value="Unassembled WGS sequence"/>
</dbReference>
<comment type="subcellular location">
    <subcellularLocation>
        <location evidence="1">Membrane</location>
        <topology evidence="1">Multi-pass membrane protein</topology>
    </subcellularLocation>
</comment>
<organism evidence="7 8">
    <name type="scientific">Planktothrix tepida PCC 9214</name>
    <dbReference type="NCBI Taxonomy" id="671072"/>
    <lineage>
        <taxon>Bacteria</taxon>
        <taxon>Bacillati</taxon>
        <taxon>Cyanobacteriota</taxon>
        <taxon>Cyanophyceae</taxon>
        <taxon>Oscillatoriophycideae</taxon>
        <taxon>Oscillatoriales</taxon>
        <taxon>Microcoleaceae</taxon>
        <taxon>Planktothrix</taxon>
    </lineage>
</organism>
<feature type="transmembrane region" description="Helical" evidence="6">
    <location>
        <begin position="296"/>
        <end position="320"/>
    </location>
</feature>
<evidence type="ECO:0000256" key="4">
    <source>
        <dbReference type="ARBA" id="ARBA00022989"/>
    </source>
</evidence>
<feature type="transmembrane region" description="Helical" evidence="6">
    <location>
        <begin position="102"/>
        <end position="131"/>
    </location>
</feature>
<sequence length="461" mass="51338">MNNKDKKLHPGWWISILYFAQGFPYTVVNTMSVVFLKGLGASNELIGLTSLLSLPWVMKGLWGPIVDIYSTKRRWILRMEVLCIILFLILALGAPFPSAIPFSIAIFSLIAFVSATHDIAIDGFYLTVLNLDQQAFYVGVRNTAYRMAVLAGGGGLVFLAGHIAEQYIQDKNAKGEITYNLVQLGFWGSDFSLPALQWGWTIAFSLASLIFLFIYGFQRIYLPYSPKPVFSETENLSNSANFINSFKTYFTQYKIGWIIAFILLFRLGDALTFKMATPFLMDTPAKGGLGITTAEIGILSGTVGVIFLLFGGLLGGFLIAKQGLKTWIWPMAILQNFTNIFYWLLAKTQPEIFWAYVVNSLEQFTYGLGVAAYTVFLMQTVRPEYKASHYAITTAFMAAGVLIPGVFSGYIQADLGYQNYFLLSAMAVIPGLLTIFFIPIKDQHNLKSIPRPGLDDEDSES</sequence>
<feature type="transmembrane region" description="Helical" evidence="6">
    <location>
        <begin position="417"/>
        <end position="438"/>
    </location>
</feature>
<feature type="transmembrane region" description="Helical" evidence="6">
    <location>
        <begin position="390"/>
        <end position="411"/>
    </location>
</feature>
<dbReference type="OrthoDB" id="9787815at2"/>
<evidence type="ECO:0000256" key="1">
    <source>
        <dbReference type="ARBA" id="ARBA00004141"/>
    </source>
</evidence>
<evidence type="ECO:0000313" key="8">
    <source>
        <dbReference type="Proteomes" id="UP000184315"/>
    </source>
</evidence>
<keyword evidence="3 6" id="KW-0812">Transmembrane</keyword>
<evidence type="ECO:0000313" key="7">
    <source>
        <dbReference type="EMBL" id="CUR32871.1"/>
    </source>
</evidence>
<dbReference type="SUPFAM" id="SSF103473">
    <property type="entry name" value="MFS general substrate transporter"/>
    <property type="match status" value="1"/>
</dbReference>
<dbReference type="EMBL" id="CZDF01000156">
    <property type="protein sequence ID" value="CUR32871.1"/>
    <property type="molecule type" value="Genomic_DNA"/>
</dbReference>
<feature type="transmembrane region" description="Helical" evidence="6">
    <location>
        <begin position="45"/>
        <end position="63"/>
    </location>
</feature>
<feature type="transmembrane region" description="Helical" evidence="6">
    <location>
        <begin position="255"/>
        <end position="276"/>
    </location>
</feature>
<dbReference type="InterPro" id="IPR004752">
    <property type="entry name" value="AmpG_permease/AT-1"/>
</dbReference>
<dbReference type="InterPro" id="IPR036259">
    <property type="entry name" value="MFS_trans_sf"/>
</dbReference>
<protein>
    <submittedName>
        <fullName evidence="7">Putative transmembrane permease</fullName>
    </submittedName>
</protein>
<feature type="transmembrane region" description="Helical" evidence="6">
    <location>
        <begin position="352"/>
        <end position="378"/>
    </location>
</feature>
<accession>A0A1J1LK59</accession>
<dbReference type="GO" id="GO:0016020">
    <property type="term" value="C:membrane"/>
    <property type="evidence" value="ECO:0007669"/>
    <property type="project" value="UniProtKB-SubCell"/>
</dbReference>
<reference evidence="8" key="1">
    <citation type="submission" date="2015-10" db="EMBL/GenBank/DDBJ databases">
        <authorList>
            <person name="Regsiter A."/>
            <person name="william w."/>
        </authorList>
    </citation>
    <scope>NUCLEOTIDE SEQUENCE [LARGE SCALE GENOMIC DNA]</scope>
</reference>
<feature type="transmembrane region" description="Helical" evidence="6">
    <location>
        <begin position="143"/>
        <end position="164"/>
    </location>
</feature>
<feature type="transmembrane region" description="Helical" evidence="6">
    <location>
        <begin position="75"/>
        <end position="96"/>
    </location>
</feature>
<dbReference type="STRING" id="671072.PL9214500118"/>
<feature type="transmembrane region" description="Helical" evidence="6">
    <location>
        <begin position="327"/>
        <end position="346"/>
    </location>
</feature>
<keyword evidence="2" id="KW-0813">Transport</keyword>
<feature type="transmembrane region" description="Helical" evidence="6">
    <location>
        <begin position="12"/>
        <end position="39"/>
    </location>
</feature>
<keyword evidence="8" id="KW-1185">Reference proteome</keyword>
<keyword evidence="5 6" id="KW-0472">Membrane</keyword>